<organism evidence="7 8">
    <name type="scientific">Scylla paramamosain</name>
    <name type="common">Mud crab</name>
    <dbReference type="NCBI Taxonomy" id="85552"/>
    <lineage>
        <taxon>Eukaryota</taxon>
        <taxon>Metazoa</taxon>
        <taxon>Ecdysozoa</taxon>
        <taxon>Arthropoda</taxon>
        <taxon>Crustacea</taxon>
        <taxon>Multicrustacea</taxon>
        <taxon>Malacostraca</taxon>
        <taxon>Eumalacostraca</taxon>
        <taxon>Eucarida</taxon>
        <taxon>Decapoda</taxon>
        <taxon>Pleocyemata</taxon>
        <taxon>Brachyura</taxon>
        <taxon>Eubrachyura</taxon>
        <taxon>Portunoidea</taxon>
        <taxon>Portunidae</taxon>
        <taxon>Portuninae</taxon>
        <taxon>Scylla</taxon>
    </lineage>
</organism>
<feature type="compositionally biased region" description="Pro residues" evidence="3">
    <location>
        <begin position="188"/>
        <end position="202"/>
    </location>
</feature>
<keyword evidence="2" id="KW-0539">Nucleus</keyword>
<name>A0AAW0ST14_SCYPA</name>
<dbReference type="PROSITE" id="PS51184">
    <property type="entry name" value="JMJC"/>
    <property type="match status" value="1"/>
</dbReference>
<dbReference type="SMART" id="SM00545">
    <property type="entry name" value="JmjN"/>
    <property type="match status" value="1"/>
</dbReference>
<dbReference type="Gene3D" id="2.60.120.650">
    <property type="entry name" value="Cupin"/>
    <property type="match status" value="1"/>
</dbReference>
<dbReference type="PROSITE" id="PS51183">
    <property type="entry name" value="JMJN"/>
    <property type="match status" value="1"/>
</dbReference>
<feature type="domain" description="JmjC" evidence="6">
    <location>
        <begin position="1657"/>
        <end position="1822"/>
    </location>
</feature>
<feature type="region of interest" description="Disordered" evidence="3">
    <location>
        <begin position="386"/>
        <end position="829"/>
    </location>
</feature>
<feature type="compositionally biased region" description="Basic and acidic residues" evidence="3">
    <location>
        <begin position="656"/>
        <end position="666"/>
    </location>
</feature>
<feature type="region of interest" description="Disordered" evidence="3">
    <location>
        <begin position="1967"/>
        <end position="1998"/>
    </location>
</feature>
<feature type="compositionally biased region" description="Polar residues" evidence="3">
    <location>
        <begin position="486"/>
        <end position="500"/>
    </location>
</feature>
<dbReference type="InterPro" id="IPR001606">
    <property type="entry name" value="ARID_dom"/>
</dbReference>
<feature type="compositionally biased region" description="Polar residues" evidence="3">
    <location>
        <begin position="117"/>
        <end position="128"/>
    </location>
</feature>
<accession>A0AAW0ST14</accession>
<feature type="compositionally biased region" description="Basic and acidic residues" evidence="3">
    <location>
        <begin position="692"/>
        <end position="726"/>
    </location>
</feature>
<dbReference type="InterPro" id="IPR004198">
    <property type="entry name" value="Znf_C5HC2"/>
</dbReference>
<evidence type="ECO:0000256" key="3">
    <source>
        <dbReference type="SAM" id="MobiDB-lite"/>
    </source>
</evidence>
<dbReference type="PANTHER" id="PTHR10694:SF113">
    <property type="entry name" value="PROTEIN JUMONJI"/>
    <property type="match status" value="1"/>
</dbReference>
<dbReference type="GO" id="GO:0005634">
    <property type="term" value="C:nucleus"/>
    <property type="evidence" value="ECO:0007669"/>
    <property type="project" value="UniProtKB-SubCell"/>
</dbReference>
<feature type="compositionally biased region" description="Low complexity" evidence="3">
    <location>
        <begin position="985"/>
        <end position="1000"/>
    </location>
</feature>
<dbReference type="SUPFAM" id="SSF51197">
    <property type="entry name" value="Clavaminate synthase-like"/>
    <property type="match status" value="1"/>
</dbReference>
<dbReference type="Gene3D" id="1.10.150.60">
    <property type="entry name" value="ARID DNA-binding domain"/>
    <property type="match status" value="1"/>
</dbReference>
<feature type="compositionally biased region" description="Acidic residues" evidence="3">
    <location>
        <begin position="628"/>
        <end position="646"/>
    </location>
</feature>
<evidence type="ECO:0000313" key="7">
    <source>
        <dbReference type="EMBL" id="KAK8378176.1"/>
    </source>
</evidence>
<feature type="domain" description="ARID" evidence="4">
    <location>
        <begin position="1450"/>
        <end position="1542"/>
    </location>
</feature>
<proteinExistence type="predicted"/>
<dbReference type="FunFam" id="1.10.150.60:FF:000012">
    <property type="entry name" value="Blast:Protein Jumonji"/>
    <property type="match status" value="1"/>
</dbReference>
<sequence length="1998" mass="219167">MDTRKRRKEGGTVLAPTLDSLQVSPKRARVHAQRKFAQGSQPSSPAPTPVKETRELRERSTTSEPRTRSATQAAPPPPPLDLVEVPVRPTVEDFLTFLCYRGTKLLPPGLEHFNSPQLVEQSGESRCQSPAREDKNSKLSKKRQDGYPLERRDKEKELSKDSVKKNLDQATESDGTYSLPYRVTRSTPHPPPAPAPTPPPLPNAQKKLSKRLMMKKALILQNKAKTIRMQERKNLSLRRCEVQVADTTLQGSSVATRSGRLLQKYRLSATTAIARKKARVAMRSSIRPKQKLSRILQRLGGTALTADSRVPRITRSQAEGRSEAGVGAGRGEAEGRGKEKSEGVGKVRKEEKGEDTMQFPRPVRLVRPKLHGKVLVRKVVRVTREALKNTENSTNHIDSTPPTPPSQAASPSQSPDQLPLAKRLRRSTQDAAITHAPTGKKTTGGTTHTHRKTEAPTHQETDKCTSPSASSSPLSLRSHTSHTSLENTVTSTSGSETPANTPLKGTHTPHRSSATSSPTVSSTSSPHNTRSSAPQLSTPAKSSPHSASPSRRSAVRDDRSAAKEQENADTEEERTPVTRMRPSRRTKEAVTAHLHLVSDGRGNGKTLTAAVVTAAGVNAQEDHKEEKEEQQEDQEEEQEEEEEEEGSGAGAKGLNRTKEGDGDKRTQGGAGAYEVSLAESPSKPGGRKILRKAREAETDRQTDRQSLELDNVRVTRRTPAKDDSGGVRRLRRGDKGTVDAADGSMKGIGRHEVMSAASRSLRRTRSDADDTTRKAQPAPTRRASLETDGLTEAGKQRRKARTDLANHQESDGEENERLSANTRSKRELRRSCNVEIVPARRLEENDKAARMRVVRQGGEGHGGSLRDVSPEIAKPTDLVTINDLKPKVEVEVLPVRRNCGKVEAVKEEVAALKDEREDKVALEMKVESKPAAMPQRTPEGGDNLHGPGGKSRRAVTQERRPEQHASRESTRQAALRRSTDKSDSGSEAAESRSGSRSRSGSLGGTEPPTPEDKKATAAAPQSRRKSIGGRRRSSNHDEAKLNEVLESVAKDFERDIDGDHYEKMEKDFMMGNKSPDKNGAAPLDRDEADGWDGPGADDRGANPIDGSGGAARGGAGQAGSGGGSPSPRRGTASKKLSDVVRNLQRKAEGPGTPPAPDRPTFLRDFSSWTDDKQRHHTTATSTTTTTAITTAAAAVTQEPESDGPVRGKAGRGRARQEGRGQEEEPPTRRRSGRATTLASTRATESDLQEIEELRRSRRAKRAAVALAKEEGWSSSSEAPLSPQMSPDTLRGWPPPRLTSPTPSQSSEGTTSSTPSQRSNRLSSRSRRQSPASTFDFSMSASRSSAPSTPASQSSLGTGGASGSLADKSLADPNAGYTCDNSLLTRAPSFFPSEEEFTDPLDYIEKIRPEAEQFGLCRIVPPSNFKPECRVNDDMRFTGNNQYIQKMMHRWGPNVRTLRAIRRCLAKQNIELTTNPLIGCMELDLVRLYEVVEQHGGLMSVIENELWGKVADACRIPRSAQERITKLDSIYCKYLLPYATLSTKEREELLAEVDAIHARNMGESGAKKPSSTASSDNEEEEEEESLDCIVKGKSTALSTFYRIARNTASQWQPDPAGLEVDERYWSLVSNGSHHVCVLSASIDTSEHGYGFPSHRSSPLAKHPWNLKNLCQNPNSILKSMGTIVGVTAPTLHVGMLFSTVCWYKDPHSLPWIEYLHTGASKIWYGVAASQEGKLCAALKKMVPDFVKDSAIWLPSDTAMVPPSELVREGVRVCRVVQDPGQFVVVFPGAFTSSVCKGYLISESAFFARPQYFDRAVATFKALRDCCEPSMFSLERLVLSVVTDPRSTLDGLLRARELVLQVVQREKDLRARLAQIGLEASERLSTPDSHRKKKSRFIEDEEENMCEMCRQNLYVALVTNSQEEAVYCLEHALTFLNKNPDHLEYCKLMYTYSLSELDGAVKQMEERIQLKSGKKTSPIGKKGRQREHLDSFSSTSSSNL</sequence>
<feature type="compositionally biased region" description="Basic and acidic residues" evidence="3">
    <location>
        <begin position="554"/>
        <end position="566"/>
    </location>
</feature>
<feature type="compositionally biased region" description="Gly residues" evidence="3">
    <location>
        <begin position="1106"/>
        <end position="1124"/>
    </location>
</feature>
<feature type="compositionally biased region" description="Basic and acidic residues" evidence="3">
    <location>
        <begin position="764"/>
        <end position="773"/>
    </location>
</feature>
<feature type="compositionally biased region" description="Basic and acidic residues" evidence="3">
    <location>
        <begin position="331"/>
        <end position="355"/>
    </location>
</feature>
<gene>
    <name evidence="7" type="ORF">O3P69_018859</name>
</gene>
<feature type="compositionally biased region" description="Low complexity" evidence="3">
    <location>
        <begin position="465"/>
        <end position="485"/>
    </location>
</feature>
<dbReference type="InterPro" id="IPR003349">
    <property type="entry name" value="JmjN"/>
</dbReference>
<feature type="compositionally biased region" description="Basic and acidic residues" evidence="3">
    <location>
        <begin position="1214"/>
        <end position="1227"/>
    </location>
</feature>
<evidence type="ECO:0000259" key="6">
    <source>
        <dbReference type="PROSITE" id="PS51184"/>
    </source>
</evidence>
<feature type="compositionally biased region" description="Basic and acidic residues" evidence="3">
    <location>
        <begin position="955"/>
        <end position="970"/>
    </location>
</feature>
<evidence type="ECO:0008006" key="9">
    <source>
        <dbReference type="Google" id="ProtNLM"/>
    </source>
</evidence>
<dbReference type="CDD" id="cd16870">
    <property type="entry name" value="ARID_JARD2"/>
    <property type="match status" value="1"/>
</dbReference>
<feature type="compositionally biased region" description="Polar residues" evidence="3">
    <location>
        <begin position="1272"/>
        <end position="1286"/>
    </location>
</feature>
<dbReference type="Proteomes" id="UP001487740">
    <property type="component" value="Unassembled WGS sequence"/>
</dbReference>
<evidence type="ECO:0000256" key="2">
    <source>
        <dbReference type="ARBA" id="ARBA00023242"/>
    </source>
</evidence>
<feature type="region of interest" description="Disordered" evidence="3">
    <location>
        <begin position="117"/>
        <end position="203"/>
    </location>
</feature>
<dbReference type="SMART" id="SM00501">
    <property type="entry name" value="BRIGHT"/>
    <property type="match status" value="1"/>
</dbReference>
<feature type="compositionally biased region" description="Low complexity" evidence="3">
    <location>
        <begin position="1178"/>
        <end position="1196"/>
    </location>
</feature>
<dbReference type="Pfam" id="PF02373">
    <property type="entry name" value="JmjC"/>
    <property type="match status" value="1"/>
</dbReference>
<dbReference type="SUPFAM" id="SSF46774">
    <property type="entry name" value="ARID-like"/>
    <property type="match status" value="1"/>
</dbReference>
<feature type="compositionally biased region" description="Low complexity" evidence="3">
    <location>
        <begin position="1989"/>
        <end position="1998"/>
    </location>
</feature>
<feature type="region of interest" description="Disordered" evidence="3">
    <location>
        <begin position="909"/>
        <end position="1366"/>
    </location>
</feature>
<feature type="compositionally biased region" description="Polar residues" evidence="3">
    <location>
        <begin position="1233"/>
        <end position="1242"/>
    </location>
</feature>
<evidence type="ECO:0000259" key="4">
    <source>
        <dbReference type="PROSITE" id="PS51011"/>
    </source>
</evidence>
<feature type="compositionally biased region" description="Basic and acidic residues" evidence="3">
    <location>
        <begin position="1034"/>
        <end position="1068"/>
    </location>
</feature>
<dbReference type="GO" id="GO:0006338">
    <property type="term" value="P:chromatin remodeling"/>
    <property type="evidence" value="ECO:0007669"/>
    <property type="project" value="TreeGrafter"/>
</dbReference>
<feature type="domain" description="JmjN" evidence="5">
    <location>
        <begin position="1386"/>
        <end position="1427"/>
    </location>
</feature>
<feature type="region of interest" description="Disordered" evidence="3">
    <location>
        <begin position="307"/>
        <end position="362"/>
    </location>
</feature>
<feature type="region of interest" description="Disordered" evidence="3">
    <location>
        <begin position="1560"/>
        <end position="1587"/>
    </location>
</feature>
<comment type="caution">
    <text evidence="7">The sequence shown here is derived from an EMBL/GenBank/DDBJ whole genome shotgun (WGS) entry which is preliminary data.</text>
</comment>
<feature type="compositionally biased region" description="Low complexity" evidence="3">
    <location>
        <begin position="406"/>
        <end position="421"/>
    </location>
</feature>
<feature type="compositionally biased region" description="Basic residues" evidence="3">
    <location>
        <begin position="1022"/>
        <end position="1033"/>
    </location>
</feature>
<dbReference type="InterPro" id="IPR003347">
    <property type="entry name" value="JmjC_dom"/>
</dbReference>
<feature type="compositionally biased region" description="Low complexity" evidence="3">
    <location>
        <begin position="606"/>
        <end position="619"/>
    </location>
</feature>
<feature type="compositionally biased region" description="Basic and acidic residues" evidence="3">
    <location>
        <begin position="131"/>
        <end position="167"/>
    </location>
</feature>
<feature type="region of interest" description="Disordered" evidence="3">
    <location>
        <begin position="1"/>
        <end position="85"/>
    </location>
</feature>
<dbReference type="Pfam" id="PF02928">
    <property type="entry name" value="zf-C5HC2"/>
    <property type="match status" value="1"/>
</dbReference>
<dbReference type="GO" id="GO:0003677">
    <property type="term" value="F:DNA binding"/>
    <property type="evidence" value="ECO:0007669"/>
    <property type="project" value="InterPro"/>
</dbReference>
<evidence type="ECO:0000259" key="5">
    <source>
        <dbReference type="PROSITE" id="PS51183"/>
    </source>
</evidence>
<dbReference type="Pfam" id="PF01388">
    <property type="entry name" value="ARID"/>
    <property type="match status" value="1"/>
</dbReference>
<feature type="compositionally biased region" description="Low complexity" evidence="3">
    <location>
        <begin position="434"/>
        <end position="447"/>
    </location>
</feature>
<dbReference type="PROSITE" id="PS51011">
    <property type="entry name" value="ARID"/>
    <property type="match status" value="1"/>
</dbReference>
<dbReference type="EMBL" id="JARAKH010000046">
    <property type="protein sequence ID" value="KAK8378176.1"/>
    <property type="molecule type" value="Genomic_DNA"/>
</dbReference>
<feature type="compositionally biased region" description="Acidic residues" evidence="3">
    <location>
        <begin position="1575"/>
        <end position="1585"/>
    </location>
</feature>
<reference evidence="7 8" key="1">
    <citation type="submission" date="2023-03" db="EMBL/GenBank/DDBJ databases">
        <title>High-quality genome of Scylla paramamosain provides insights in environmental adaptation.</title>
        <authorList>
            <person name="Zhang L."/>
        </authorList>
    </citation>
    <scope>NUCLEOTIDE SEQUENCE [LARGE SCALE GENOMIC DNA]</scope>
    <source>
        <strain evidence="7">LZ_2023a</strain>
        <tissue evidence="7">Muscle</tissue>
    </source>
</reference>
<evidence type="ECO:0000256" key="1">
    <source>
        <dbReference type="ARBA" id="ARBA00004123"/>
    </source>
</evidence>
<feature type="compositionally biased region" description="Basic and acidic residues" evidence="3">
    <location>
        <begin position="51"/>
        <end position="67"/>
    </location>
</feature>
<feature type="compositionally biased region" description="Basic and acidic residues" evidence="3">
    <location>
        <begin position="909"/>
        <end position="928"/>
    </location>
</feature>
<dbReference type="GO" id="GO:0000785">
    <property type="term" value="C:chromatin"/>
    <property type="evidence" value="ECO:0007669"/>
    <property type="project" value="TreeGrafter"/>
</dbReference>
<dbReference type="SMART" id="SM00558">
    <property type="entry name" value="JmjC"/>
    <property type="match status" value="1"/>
</dbReference>
<feature type="compositionally biased region" description="Low complexity" evidence="3">
    <location>
        <begin position="542"/>
        <end position="552"/>
    </location>
</feature>
<dbReference type="SMART" id="SM01014">
    <property type="entry name" value="ARID"/>
    <property type="match status" value="1"/>
</dbReference>
<dbReference type="Pfam" id="PF02375">
    <property type="entry name" value="JmjN"/>
    <property type="match status" value="1"/>
</dbReference>
<feature type="compositionally biased region" description="Low complexity" evidence="3">
    <location>
        <begin position="512"/>
        <end position="532"/>
    </location>
</feature>
<evidence type="ECO:0000313" key="8">
    <source>
        <dbReference type="Proteomes" id="UP001487740"/>
    </source>
</evidence>
<keyword evidence="8" id="KW-1185">Reference proteome</keyword>
<dbReference type="InterPro" id="IPR036431">
    <property type="entry name" value="ARID_dom_sf"/>
</dbReference>
<feature type="compositionally biased region" description="Polar residues" evidence="3">
    <location>
        <begin position="1298"/>
        <end position="1314"/>
    </location>
</feature>
<dbReference type="GO" id="GO:0010468">
    <property type="term" value="P:regulation of gene expression"/>
    <property type="evidence" value="ECO:0007669"/>
    <property type="project" value="TreeGrafter"/>
</dbReference>
<feature type="compositionally biased region" description="Low complexity" evidence="3">
    <location>
        <begin position="1315"/>
        <end position="1355"/>
    </location>
</feature>
<comment type="subcellular location">
    <subcellularLocation>
        <location evidence="1">Nucleus</location>
    </subcellularLocation>
</comment>
<feature type="compositionally biased region" description="Basic and acidic residues" evidence="3">
    <location>
        <begin position="801"/>
        <end position="810"/>
    </location>
</feature>
<dbReference type="PANTHER" id="PTHR10694">
    <property type="entry name" value="LYSINE-SPECIFIC DEMETHYLASE"/>
    <property type="match status" value="1"/>
</dbReference>
<feature type="compositionally biased region" description="Basic and acidic residues" evidence="3">
    <location>
        <begin position="452"/>
        <end position="463"/>
    </location>
</feature>
<protein>
    <recommendedName>
        <fullName evidence="9">Protein Jumonji</fullName>
    </recommendedName>
</protein>